<dbReference type="KEGG" id="snk:CP967_04455"/>
<keyword evidence="2" id="KW-1185">Reference proteome</keyword>
<proteinExistence type="predicted"/>
<dbReference type="SUPFAM" id="SSF55961">
    <property type="entry name" value="Bet v1-like"/>
    <property type="match status" value="1"/>
</dbReference>
<sequence>MRYADGPALHREVRIAADAARVWETVADIEAMAKWSPELARVEWRGGATGPAEGASYVGHNEHPTIGQWRTVAHFTEAVPGKTLTWCVLDADGRYGEANEDPGRSMATWSFTLTEDTDGVLLRQTVTLGPGRSGLTAYIEKAPEQEEAIIEFRFGELAKGMDATLQGIKEAAEQREG</sequence>
<dbReference type="OrthoDB" id="3779334at2"/>
<evidence type="ECO:0000313" key="1">
    <source>
        <dbReference type="EMBL" id="QEU71306.1"/>
    </source>
</evidence>
<reference evidence="1 2" key="1">
    <citation type="submission" date="2017-09" db="EMBL/GenBank/DDBJ databases">
        <authorList>
            <person name="Lee N."/>
            <person name="Cho B.-K."/>
        </authorList>
    </citation>
    <scope>NUCLEOTIDE SEQUENCE [LARGE SCALE GENOMIC DNA]</scope>
    <source>
        <strain evidence="1 2">ATCC 12769</strain>
    </source>
</reference>
<dbReference type="InterPro" id="IPR023393">
    <property type="entry name" value="START-like_dom_sf"/>
</dbReference>
<dbReference type="Gene3D" id="3.30.530.20">
    <property type="match status" value="1"/>
</dbReference>
<gene>
    <name evidence="1" type="ORF">CP967_04455</name>
</gene>
<dbReference type="Pfam" id="PF10604">
    <property type="entry name" value="Polyketide_cyc2"/>
    <property type="match status" value="1"/>
</dbReference>
<dbReference type="InterPro" id="IPR019587">
    <property type="entry name" value="Polyketide_cyclase/dehydratase"/>
</dbReference>
<dbReference type="AlphaFoldDB" id="A0A5J6F5L1"/>
<name>A0A5J6F5L1_9ACTN</name>
<protein>
    <submittedName>
        <fullName evidence="1">SRPBCC family protein</fullName>
    </submittedName>
</protein>
<dbReference type="EMBL" id="CP023702">
    <property type="protein sequence ID" value="QEU71306.1"/>
    <property type="molecule type" value="Genomic_DNA"/>
</dbReference>
<dbReference type="Proteomes" id="UP000326178">
    <property type="component" value="Chromosome"/>
</dbReference>
<evidence type="ECO:0000313" key="2">
    <source>
        <dbReference type="Proteomes" id="UP000326178"/>
    </source>
</evidence>
<dbReference type="RefSeq" id="WP_150486672.1">
    <property type="nucleotide sequence ID" value="NZ_BMUV01000007.1"/>
</dbReference>
<organism evidence="1 2">
    <name type="scientific">Streptomyces nitrosporeus</name>
    <dbReference type="NCBI Taxonomy" id="28894"/>
    <lineage>
        <taxon>Bacteria</taxon>
        <taxon>Bacillati</taxon>
        <taxon>Actinomycetota</taxon>
        <taxon>Actinomycetes</taxon>
        <taxon>Kitasatosporales</taxon>
        <taxon>Streptomycetaceae</taxon>
        <taxon>Streptomyces</taxon>
    </lineage>
</organism>
<dbReference type="CDD" id="cd07812">
    <property type="entry name" value="SRPBCC"/>
    <property type="match status" value="1"/>
</dbReference>
<accession>A0A5J6F5L1</accession>